<sequence>MPKDSRSFFEKLTGSVKLNDGPEEIIGQPSAPEATLAKSSRGAQSTGWFESSEDGELTVDVYQTPDEIIIQSTVAGVKPDELDVTITQDMVTLKGKRQKSNEVSEKDYFYKELYWGSFSRSIMLPQEVDADAAQATLKNGLITIKLPKLDKQKTQKLRVKME</sequence>
<evidence type="ECO:0000256" key="1">
    <source>
        <dbReference type="PROSITE-ProRule" id="PRU00285"/>
    </source>
</evidence>
<dbReference type="Proteomes" id="UP000178684">
    <property type="component" value="Unassembled WGS sequence"/>
</dbReference>
<dbReference type="Pfam" id="PF00011">
    <property type="entry name" value="HSP20"/>
    <property type="match status" value="1"/>
</dbReference>
<feature type="region of interest" description="Disordered" evidence="3">
    <location>
        <begin position="19"/>
        <end position="52"/>
    </location>
</feature>
<comment type="similarity">
    <text evidence="1 2">Belongs to the small heat shock protein (HSP20) family.</text>
</comment>
<organism evidence="6 7">
    <name type="scientific">Candidatus Giovannonibacteria bacterium RIFCSPLOWO2_01_FULL_46_13</name>
    <dbReference type="NCBI Taxonomy" id="1798352"/>
    <lineage>
        <taxon>Bacteria</taxon>
        <taxon>Candidatus Giovannoniibacteriota</taxon>
    </lineage>
</organism>
<evidence type="ECO:0000313" key="7">
    <source>
        <dbReference type="Proteomes" id="UP000178684"/>
    </source>
</evidence>
<evidence type="ECO:0000259" key="4">
    <source>
        <dbReference type="PROSITE" id="PS01031"/>
    </source>
</evidence>
<dbReference type="PANTHER" id="PTHR11527">
    <property type="entry name" value="HEAT-SHOCK PROTEIN 20 FAMILY MEMBER"/>
    <property type="match status" value="1"/>
</dbReference>
<dbReference type="InterPro" id="IPR031107">
    <property type="entry name" value="Small_HSP"/>
</dbReference>
<dbReference type="AlphaFoldDB" id="A0A1F5X378"/>
<proteinExistence type="inferred from homology"/>
<feature type="domain" description="SHSP" evidence="4">
    <location>
        <begin position="50"/>
        <end position="162"/>
    </location>
</feature>
<evidence type="ECO:0000256" key="3">
    <source>
        <dbReference type="SAM" id="MobiDB-lite"/>
    </source>
</evidence>
<dbReference type="PROSITE" id="PS51203">
    <property type="entry name" value="CS"/>
    <property type="match status" value="1"/>
</dbReference>
<accession>A0A1F5X378</accession>
<dbReference type="PROSITE" id="PS01031">
    <property type="entry name" value="SHSP"/>
    <property type="match status" value="1"/>
</dbReference>
<comment type="caution">
    <text evidence="6">The sequence shown here is derived from an EMBL/GenBank/DDBJ whole genome shotgun (WGS) entry which is preliminary data.</text>
</comment>
<evidence type="ECO:0000259" key="5">
    <source>
        <dbReference type="PROSITE" id="PS51203"/>
    </source>
</evidence>
<dbReference type="InterPro" id="IPR008978">
    <property type="entry name" value="HSP20-like_chaperone"/>
</dbReference>
<feature type="compositionally biased region" description="Polar residues" evidence="3">
    <location>
        <begin position="37"/>
        <end position="49"/>
    </location>
</feature>
<dbReference type="InterPro" id="IPR007052">
    <property type="entry name" value="CS_dom"/>
</dbReference>
<dbReference type="Gene3D" id="2.60.40.790">
    <property type="match status" value="1"/>
</dbReference>
<dbReference type="SUPFAM" id="SSF49764">
    <property type="entry name" value="HSP20-like chaperones"/>
    <property type="match status" value="1"/>
</dbReference>
<feature type="domain" description="CS" evidence="5">
    <location>
        <begin position="54"/>
        <end position="162"/>
    </location>
</feature>
<evidence type="ECO:0000256" key="2">
    <source>
        <dbReference type="RuleBase" id="RU003616"/>
    </source>
</evidence>
<dbReference type="EMBL" id="MFIE01000020">
    <property type="protein sequence ID" value="OGF82375.1"/>
    <property type="molecule type" value="Genomic_DNA"/>
</dbReference>
<reference evidence="6 7" key="1">
    <citation type="journal article" date="2016" name="Nat. Commun.">
        <title>Thousands of microbial genomes shed light on interconnected biogeochemical processes in an aquifer system.</title>
        <authorList>
            <person name="Anantharaman K."/>
            <person name="Brown C.T."/>
            <person name="Hug L.A."/>
            <person name="Sharon I."/>
            <person name="Castelle C.J."/>
            <person name="Probst A.J."/>
            <person name="Thomas B.C."/>
            <person name="Singh A."/>
            <person name="Wilkins M.J."/>
            <person name="Karaoz U."/>
            <person name="Brodie E.L."/>
            <person name="Williams K.H."/>
            <person name="Hubbard S.S."/>
            <person name="Banfield J.F."/>
        </authorList>
    </citation>
    <scope>NUCLEOTIDE SEQUENCE [LARGE SCALE GENOMIC DNA]</scope>
</reference>
<name>A0A1F5X378_9BACT</name>
<gene>
    <name evidence="6" type="ORF">A3B18_02230</name>
</gene>
<dbReference type="CDD" id="cd06464">
    <property type="entry name" value="ACD_sHsps-like"/>
    <property type="match status" value="1"/>
</dbReference>
<dbReference type="InterPro" id="IPR002068">
    <property type="entry name" value="A-crystallin/Hsp20_dom"/>
</dbReference>
<evidence type="ECO:0000313" key="6">
    <source>
        <dbReference type="EMBL" id="OGF82375.1"/>
    </source>
</evidence>
<protein>
    <submittedName>
        <fullName evidence="6">Uncharacterized protein</fullName>
    </submittedName>
</protein>